<dbReference type="PRINTS" id="PR01483">
    <property type="entry name" value="FASYNTHASE"/>
</dbReference>
<dbReference type="GO" id="GO:0006633">
    <property type="term" value="P:fatty acid biosynthetic process"/>
    <property type="evidence" value="ECO:0007669"/>
    <property type="project" value="InterPro"/>
</dbReference>
<sequence length="146" mass="15309">MNGGTQTIAAGDELPPLALPPLSRTTCALFAGASGDHNPIHIDIDAAKAAGLPDVIGHGMLSMAMLGRLLTGWMPQAHLRSFTVRFQEPTLIGDAVTCAGRVLERTEAGQEVLIRVEISAVDQQGKIKTVGEATAALTIENENETP</sequence>
<dbReference type="RefSeq" id="WP_119759965.1">
    <property type="nucleotide sequence ID" value="NZ_QYUM01000002.1"/>
</dbReference>
<dbReference type="EMBL" id="QYUM01000002">
    <property type="protein sequence ID" value="RJF93622.1"/>
    <property type="molecule type" value="Genomic_DNA"/>
</dbReference>
<accession>A0A418WQV4</accession>
<dbReference type="GO" id="GO:0005835">
    <property type="term" value="C:fatty acid synthase complex"/>
    <property type="evidence" value="ECO:0007669"/>
    <property type="project" value="InterPro"/>
</dbReference>
<dbReference type="OrthoDB" id="5522043at2"/>
<proteinExistence type="predicted"/>
<reference evidence="2 3" key="1">
    <citation type="submission" date="2018-09" db="EMBL/GenBank/DDBJ databases">
        <authorList>
            <person name="Zhu H."/>
        </authorList>
    </citation>
    <scope>NUCLEOTIDE SEQUENCE [LARGE SCALE GENOMIC DNA]</scope>
    <source>
        <strain evidence="2 3">K2R01-6</strain>
    </source>
</reference>
<dbReference type="Proteomes" id="UP000286100">
    <property type="component" value="Unassembled WGS sequence"/>
</dbReference>
<gene>
    <name evidence="2" type="ORF">D3876_04745</name>
</gene>
<evidence type="ECO:0000313" key="2">
    <source>
        <dbReference type="EMBL" id="RJF93622.1"/>
    </source>
</evidence>
<dbReference type="GO" id="GO:0004312">
    <property type="term" value="F:fatty acid synthase activity"/>
    <property type="evidence" value="ECO:0007669"/>
    <property type="project" value="InterPro"/>
</dbReference>
<organism evidence="2 3">
    <name type="scientific">Sphingomonas cavernae</name>
    <dbReference type="NCBI Taxonomy" id="2320861"/>
    <lineage>
        <taxon>Bacteria</taxon>
        <taxon>Pseudomonadati</taxon>
        <taxon>Pseudomonadota</taxon>
        <taxon>Alphaproteobacteria</taxon>
        <taxon>Sphingomonadales</taxon>
        <taxon>Sphingomonadaceae</taxon>
        <taxon>Sphingomonas</taxon>
    </lineage>
</organism>
<comment type="caution">
    <text evidence="2">The sequence shown here is derived from an EMBL/GenBank/DDBJ whole genome shotgun (WGS) entry which is preliminary data.</text>
</comment>
<dbReference type="InterPro" id="IPR029069">
    <property type="entry name" value="HotDog_dom_sf"/>
</dbReference>
<dbReference type="PANTHER" id="PTHR43841:SF3">
    <property type="entry name" value="(3R)-HYDROXYACYL-ACP DEHYDRATASE SUBUNIT HADB"/>
    <property type="match status" value="1"/>
</dbReference>
<evidence type="ECO:0000259" key="1">
    <source>
        <dbReference type="Pfam" id="PF01575"/>
    </source>
</evidence>
<protein>
    <submittedName>
        <fullName evidence="2">Dehydratase</fullName>
    </submittedName>
</protein>
<dbReference type="Gene3D" id="3.10.129.10">
    <property type="entry name" value="Hotdog Thioesterase"/>
    <property type="match status" value="1"/>
</dbReference>
<feature type="domain" description="MaoC-like" evidence="1">
    <location>
        <begin position="21"/>
        <end position="115"/>
    </location>
</feature>
<dbReference type="PANTHER" id="PTHR43841">
    <property type="entry name" value="3-HYDROXYACYL-THIOESTER DEHYDRATASE HTDX-RELATED"/>
    <property type="match status" value="1"/>
</dbReference>
<dbReference type="SUPFAM" id="SSF54637">
    <property type="entry name" value="Thioesterase/thiol ester dehydrase-isomerase"/>
    <property type="match status" value="1"/>
</dbReference>
<dbReference type="InterPro" id="IPR002539">
    <property type="entry name" value="MaoC-like_dom"/>
</dbReference>
<evidence type="ECO:0000313" key="3">
    <source>
        <dbReference type="Proteomes" id="UP000286100"/>
    </source>
</evidence>
<dbReference type="InterPro" id="IPR003965">
    <property type="entry name" value="Fatty_acid_synthase"/>
</dbReference>
<keyword evidence="3" id="KW-1185">Reference proteome</keyword>
<name>A0A418WQV4_9SPHN</name>
<dbReference type="AlphaFoldDB" id="A0A418WQV4"/>
<dbReference type="Pfam" id="PF01575">
    <property type="entry name" value="MaoC_dehydratas"/>
    <property type="match status" value="1"/>
</dbReference>